<evidence type="ECO:0000313" key="9">
    <source>
        <dbReference type="Proteomes" id="UP000193564"/>
    </source>
</evidence>
<keyword evidence="3 7" id="KW-0812">Transmembrane</keyword>
<keyword evidence="2" id="KW-1003">Cell membrane</keyword>
<feature type="transmembrane region" description="Helical" evidence="7">
    <location>
        <begin position="139"/>
        <end position="158"/>
    </location>
</feature>
<feature type="transmembrane region" description="Helical" evidence="7">
    <location>
        <begin position="42"/>
        <end position="61"/>
    </location>
</feature>
<feature type="transmembrane region" description="Helical" evidence="7">
    <location>
        <begin position="164"/>
        <end position="187"/>
    </location>
</feature>
<evidence type="ECO:0000256" key="3">
    <source>
        <dbReference type="ARBA" id="ARBA00022692"/>
    </source>
</evidence>
<protein>
    <recommendedName>
        <fullName evidence="10">MFS transporter</fullName>
    </recommendedName>
</protein>
<dbReference type="Gene3D" id="1.20.1250.20">
    <property type="entry name" value="MFS general substrate transporter like domains"/>
    <property type="match status" value="1"/>
</dbReference>
<dbReference type="InterPro" id="IPR011701">
    <property type="entry name" value="MFS"/>
</dbReference>
<dbReference type="GO" id="GO:0022857">
    <property type="term" value="F:transmembrane transporter activity"/>
    <property type="evidence" value="ECO:0007669"/>
    <property type="project" value="InterPro"/>
</dbReference>
<dbReference type="AlphaFoldDB" id="A0A1X1THQ1"/>
<dbReference type="PANTHER" id="PTHR23513:SF6">
    <property type="entry name" value="MAJOR FACILITATOR SUPERFAMILY ASSOCIATED DOMAIN-CONTAINING PROTEIN"/>
    <property type="match status" value="1"/>
</dbReference>
<feature type="transmembrane region" description="Helical" evidence="7">
    <location>
        <begin position="221"/>
        <end position="243"/>
    </location>
</feature>
<gene>
    <name evidence="8" type="ORF">AWC01_04975</name>
</gene>
<feature type="region of interest" description="Disordered" evidence="6">
    <location>
        <begin position="408"/>
        <end position="428"/>
    </location>
</feature>
<dbReference type="GO" id="GO:0005886">
    <property type="term" value="C:plasma membrane"/>
    <property type="evidence" value="ECO:0007669"/>
    <property type="project" value="UniProtKB-SubCell"/>
</dbReference>
<keyword evidence="5 7" id="KW-0472">Membrane</keyword>
<reference evidence="8 9" key="1">
    <citation type="submission" date="2016-01" db="EMBL/GenBank/DDBJ databases">
        <title>The new phylogeny of the genus Mycobacterium.</title>
        <authorList>
            <person name="Tarcisio F."/>
            <person name="Conor M."/>
            <person name="Antonella G."/>
            <person name="Elisabetta G."/>
            <person name="Giulia F.S."/>
            <person name="Sara T."/>
            <person name="Anna F."/>
            <person name="Clotilde B."/>
            <person name="Roberto B."/>
            <person name="Veronica D.S."/>
            <person name="Fabio R."/>
            <person name="Monica P."/>
            <person name="Olivier J."/>
            <person name="Enrico T."/>
            <person name="Nicola S."/>
        </authorList>
    </citation>
    <scope>NUCLEOTIDE SEQUENCE [LARGE SCALE GENOMIC DNA]</scope>
    <source>
        <strain evidence="8 9">DSM 44339</strain>
    </source>
</reference>
<organism evidence="8 9">
    <name type="scientific">Mycolicibacterium doricum</name>
    <dbReference type="NCBI Taxonomy" id="126673"/>
    <lineage>
        <taxon>Bacteria</taxon>
        <taxon>Bacillati</taxon>
        <taxon>Actinomycetota</taxon>
        <taxon>Actinomycetes</taxon>
        <taxon>Mycobacteriales</taxon>
        <taxon>Mycobacteriaceae</taxon>
        <taxon>Mycolicibacterium</taxon>
    </lineage>
</organism>
<evidence type="ECO:0000256" key="4">
    <source>
        <dbReference type="ARBA" id="ARBA00022989"/>
    </source>
</evidence>
<feature type="transmembrane region" description="Helical" evidence="7">
    <location>
        <begin position="343"/>
        <end position="370"/>
    </location>
</feature>
<dbReference type="InterPro" id="IPR036259">
    <property type="entry name" value="MFS_trans_sf"/>
</dbReference>
<evidence type="ECO:0000256" key="7">
    <source>
        <dbReference type="SAM" id="Phobius"/>
    </source>
</evidence>
<feature type="transmembrane region" description="Helical" evidence="7">
    <location>
        <begin position="100"/>
        <end position="118"/>
    </location>
</feature>
<dbReference type="RefSeq" id="WP_085188798.1">
    <property type="nucleotide sequence ID" value="NZ_AP022605.1"/>
</dbReference>
<feature type="transmembrane region" description="Helical" evidence="7">
    <location>
        <begin position="255"/>
        <end position="277"/>
    </location>
</feature>
<comment type="subcellular location">
    <subcellularLocation>
        <location evidence="1">Cell membrane</location>
        <topology evidence="1">Multi-pass membrane protein</topology>
    </subcellularLocation>
</comment>
<accession>A0A1X1THQ1</accession>
<dbReference type="STRING" id="126673.AWC01_04975"/>
<proteinExistence type="predicted"/>
<dbReference type="SUPFAM" id="SSF103473">
    <property type="entry name" value="MFS general substrate transporter"/>
    <property type="match status" value="1"/>
</dbReference>
<evidence type="ECO:0000313" key="8">
    <source>
        <dbReference type="EMBL" id="ORV44040.1"/>
    </source>
</evidence>
<comment type="caution">
    <text evidence="8">The sequence shown here is derived from an EMBL/GenBank/DDBJ whole genome shotgun (WGS) entry which is preliminary data.</text>
</comment>
<name>A0A1X1THQ1_9MYCO</name>
<evidence type="ECO:0008006" key="10">
    <source>
        <dbReference type="Google" id="ProtNLM"/>
    </source>
</evidence>
<keyword evidence="4 7" id="KW-1133">Transmembrane helix</keyword>
<dbReference type="Pfam" id="PF07690">
    <property type="entry name" value="MFS_1"/>
    <property type="match status" value="1"/>
</dbReference>
<keyword evidence="9" id="KW-1185">Reference proteome</keyword>
<dbReference type="EMBL" id="LQOS01000016">
    <property type="protein sequence ID" value="ORV44040.1"/>
    <property type="molecule type" value="Genomic_DNA"/>
</dbReference>
<feature type="transmembrane region" description="Helical" evidence="7">
    <location>
        <begin position="73"/>
        <end position="94"/>
    </location>
</feature>
<evidence type="ECO:0000256" key="5">
    <source>
        <dbReference type="ARBA" id="ARBA00023136"/>
    </source>
</evidence>
<evidence type="ECO:0000256" key="6">
    <source>
        <dbReference type="SAM" id="MobiDB-lite"/>
    </source>
</evidence>
<evidence type="ECO:0000256" key="2">
    <source>
        <dbReference type="ARBA" id="ARBA00022475"/>
    </source>
</evidence>
<feature type="transmembrane region" description="Helical" evidence="7">
    <location>
        <begin position="376"/>
        <end position="398"/>
    </location>
</feature>
<evidence type="ECO:0000256" key="1">
    <source>
        <dbReference type="ARBA" id="ARBA00004651"/>
    </source>
</evidence>
<dbReference type="OrthoDB" id="4718549at2"/>
<dbReference type="Proteomes" id="UP000193564">
    <property type="component" value="Unassembled WGS sequence"/>
</dbReference>
<dbReference type="PANTHER" id="PTHR23513">
    <property type="entry name" value="INTEGRAL MEMBRANE EFFLUX PROTEIN-RELATED"/>
    <property type="match status" value="1"/>
</dbReference>
<sequence>MPDSQGGSLPWLLVSSWMWHLTRWDGLFLGTYLVTHLGAPPIANQFVGVGLFAPMLLGAYFSSRSFLRRDTALQRLVLYTELVLLPVSALMAVLVGSGVVHTWMIYPFMLAYGFGGMVNMTTQRELLFLMSGPLRSTRVLNTEVAATASAMMLGPLIGGITIQAFGLGVAFTVPAVLLAFSAPLLWLSTRRVPARSLPIRPEIVVGGGRSTDWGLLRRSRVLAVILLVTVICNLFYFAFMPLVPVIAQHLGADALMAGVIGSTAGVVQLLVAGALTVRPARRPFSGYVAGVALCLCCLAILAYTPVVVVALLALSVAGIGQALFGSAQATLPVQAVGPHERAAALGLVTTTIGLALPAGMAILGVLSSLFGPQLAMLVSALVGLAALAATVIMNCGLIRGREASTTSSGATIRRGREGNPVAAQPELR</sequence>
<feature type="transmembrane region" description="Helical" evidence="7">
    <location>
        <begin position="309"/>
        <end position="331"/>
    </location>
</feature>
<feature type="transmembrane region" description="Helical" evidence="7">
    <location>
        <begin position="284"/>
        <end position="303"/>
    </location>
</feature>